<sequence>MHWLLFAICIYINIIMYLSRMNGTLRGFLRLYPIVRNWTVLSNNIISLQSICKVSRHYSTNLIDHTQLEDCISPIDNVKNQVSIDTKIYPIEILNKAARNYTSMTLCEAIDTIYVLFTATKNVEENLQETIKTHIGFVRLWGVLNKNVRFMKTIQIIKSLRMAIYFKLPNNCILFQSLLQMIRVNVNEISPQDIISIVVLLRKMDSSPLRDALLIALPLVFEVQAPTKLDTDNIYVLTRSLRFISETNISNLEVQNAIIKPLLKFENNLDVHMASSIFYSLCVANYLSPIALELLFNVQKILISEIKQLNISEIMTTINKLSFAVTKHKEYRCKFYNEALMDALINAALSAEIYFNNGINLLKLMNEFNYAHIPFLEYLAAKCFEQPNLLKGASYFKISIFLEGLINADYKPVFWDTIRDAILANKVEDKIFNNSMIKFTLHLIALDCYSPNLISKVFSQVSMTETRKDIHMRELLLLYQSVKTLYPMYNGSWPSQDILDYAVNIHKTLLNPIFPTSSLKSVLELALGGPQYVHNDLRTKLGHYIDHVIVMRKGGYPIAINTITSTGNNIMYVEDIQTPSESQMILIFNLPDTAYAINSQRLKSTWSLKIKSVEALVKTETIAINSNSWIKLPEYERLPYLMRAIRLKCGDDSFLAR</sequence>
<proteinExistence type="predicted"/>
<dbReference type="GeneID" id="105423363"/>
<protein>
    <submittedName>
        <fullName evidence="2">Uncharacterized protein LOC105423363 isoform X1</fullName>
    </submittedName>
</protein>
<dbReference type="AlphaFoldDB" id="A0A6I9VWL6"/>
<reference evidence="2" key="1">
    <citation type="submission" date="2025-08" db="UniProtKB">
        <authorList>
            <consortium name="RefSeq"/>
        </authorList>
    </citation>
    <scope>IDENTIFICATION</scope>
</reference>
<keyword evidence="1" id="KW-1185">Reference proteome</keyword>
<dbReference type="OrthoDB" id="443524at2759"/>
<gene>
    <name evidence="2" type="primary">LOC105423363</name>
</gene>
<dbReference type="RefSeq" id="XP_011631391.1">
    <property type="nucleotide sequence ID" value="XM_011633089.1"/>
</dbReference>
<evidence type="ECO:0000313" key="2">
    <source>
        <dbReference type="RefSeq" id="XP_011631391.1"/>
    </source>
</evidence>
<evidence type="ECO:0000313" key="1">
    <source>
        <dbReference type="Proteomes" id="UP000504615"/>
    </source>
</evidence>
<name>A0A6I9VWL6_9HYME</name>
<organism evidence="1 2">
    <name type="scientific">Pogonomyrmex barbatus</name>
    <name type="common">red harvester ant</name>
    <dbReference type="NCBI Taxonomy" id="144034"/>
    <lineage>
        <taxon>Eukaryota</taxon>
        <taxon>Metazoa</taxon>
        <taxon>Ecdysozoa</taxon>
        <taxon>Arthropoda</taxon>
        <taxon>Hexapoda</taxon>
        <taxon>Insecta</taxon>
        <taxon>Pterygota</taxon>
        <taxon>Neoptera</taxon>
        <taxon>Endopterygota</taxon>
        <taxon>Hymenoptera</taxon>
        <taxon>Apocrita</taxon>
        <taxon>Aculeata</taxon>
        <taxon>Formicoidea</taxon>
        <taxon>Formicidae</taxon>
        <taxon>Myrmicinae</taxon>
        <taxon>Pogonomyrmex</taxon>
    </lineage>
</organism>
<dbReference type="Proteomes" id="UP000504615">
    <property type="component" value="Unplaced"/>
</dbReference>
<dbReference type="KEGG" id="pbar:105423363"/>
<accession>A0A6I9VWL6</accession>